<comment type="caution">
    <text evidence="2">The sequence shown here is derived from an EMBL/GenBank/DDBJ whole genome shotgun (WGS) entry which is preliminary data.</text>
</comment>
<dbReference type="GeneID" id="36515620"/>
<sequence length="304" mass="33073">MGFDFNKGLASLQTSMSDLGSTIQPFAMRTRQMLNEKLGNADEVTALPEEYLELERRVDSLKSVVQKVSTVTGVYEHDGYDYPPNFKESLTDLSRTVQTRVSEAANAQSASDLGTILSGGRDSKKPPKTLNHAIARSFASAKADLADSVATPLASALTSLSETEQTIGVAHVEQDSQISQVHASLQTVVDTSLTFAAKARKNVHQARLSLDAAKSALKTAAAEQVADRQTDVEKAEDEFVAAIEDAVTVMKNVLETPEVVRALAQFAEAQLAFHKQAVEQLESVVPELDKFRDEQEASYRESRQ</sequence>
<dbReference type="InterPro" id="IPR027267">
    <property type="entry name" value="AH/BAR_dom_sf"/>
</dbReference>
<protein>
    <submittedName>
        <fullName evidence="2">Protein GVP36</fullName>
    </submittedName>
</protein>
<name>A0A2T0FGY5_9ASCO</name>
<dbReference type="SUPFAM" id="SSF103657">
    <property type="entry name" value="BAR/IMD domain-like"/>
    <property type="match status" value="1"/>
</dbReference>
<proteinExistence type="predicted"/>
<organism evidence="2 3">
    <name type="scientific">Wickerhamiella sorbophila</name>
    <dbReference type="NCBI Taxonomy" id="45607"/>
    <lineage>
        <taxon>Eukaryota</taxon>
        <taxon>Fungi</taxon>
        <taxon>Dikarya</taxon>
        <taxon>Ascomycota</taxon>
        <taxon>Saccharomycotina</taxon>
        <taxon>Dipodascomycetes</taxon>
        <taxon>Dipodascales</taxon>
        <taxon>Trichomonascaceae</taxon>
        <taxon>Wickerhamiella</taxon>
    </lineage>
</organism>
<accession>A0A2T0FGY5</accession>
<dbReference type="STRING" id="45607.A0A2T0FGY5"/>
<dbReference type="SMART" id="SM00721">
    <property type="entry name" value="BAR"/>
    <property type="match status" value="1"/>
</dbReference>
<dbReference type="OrthoDB" id="5549748at2759"/>
<dbReference type="RefSeq" id="XP_024664197.1">
    <property type="nucleotide sequence ID" value="XM_024808429.1"/>
</dbReference>
<evidence type="ECO:0000313" key="2">
    <source>
        <dbReference type="EMBL" id="PRT54252.1"/>
    </source>
</evidence>
<gene>
    <name evidence="2" type="ORF">B9G98_01872</name>
</gene>
<dbReference type="AlphaFoldDB" id="A0A2T0FGY5"/>
<feature type="domain" description="BAR" evidence="1">
    <location>
        <begin position="22"/>
        <end position="290"/>
    </location>
</feature>
<dbReference type="InterPro" id="IPR004148">
    <property type="entry name" value="BAR_dom"/>
</dbReference>
<evidence type="ECO:0000259" key="1">
    <source>
        <dbReference type="SMART" id="SM00721"/>
    </source>
</evidence>
<dbReference type="InterPro" id="IPR018859">
    <property type="entry name" value="BAR_dom-cont"/>
</dbReference>
<keyword evidence="3" id="KW-1185">Reference proteome</keyword>
<dbReference type="GO" id="GO:0005737">
    <property type="term" value="C:cytoplasm"/>
    <property type="evidence" value="ECO:0007669"/>
    <property type="project" value="InterPro"/>
</dbReference>
<dbReference type="EMBL" id="NDIQ01000021">
    <property type="protein sequence ID" value="PRT54252.1"/>
    <property type="molecule type" value="Genomic_DNA"/>
</dbReference>
<reference evidence="2 3" key="1">
    <citation type="submission" date="2017-04" db="EMBL/GenBank/DDBJ databases">
        <title>Genome sequencing of [Candida] sorbophila.</title>
        <authorList>
            <person name="Ahn J.O."/>
        </authorList>
    </citation>
    <scope>NUCLEOTIDE SEQUENCE [LARGE SCALE GENOMIC DNA]</scope>
    <source>
        <strain evidence="2 3">DS02</strain>
    </source>
</reference>
<dbReference type="Gene3D" id="1.20.1270.60">
    <property type="entry name" value="Arfaptin homology (AH) domain/BAR domain"/>
    <property type="match status" value="1"/>
</dbReference>
<evidence type="ECO:0000313" key="3">
    <source>
        <dbReference type="Proteomes" id="UP000238350"/>
    </source>
</evidence>
<dbReference type="Pfam" id="PF10455">
    <property type="entry name" value="BAR_2"/>
    <property type="match status" value="1"/>
</dbReference>
<dbReference type="Proteomes" id="UP000238350">
    <property type="component" value="Unassembled WGS sequence"/>
</dbReference>